<name>A0A673AK04_9TELE</name>
<organism evidence="12 13">
    <name type="scientific">Sphaeramia orbicularis</name>
    <name type="common">orbiculate cardinalfish</name>
    <dbReference type="NCBI Taxonomy" id="375764"/>
    <lineage>
        <taxon>Eukaryota</taxon>
        <taxon>Metazoa</taxon>
        <taxon>Chordata</taxon>
        <taxon>Craniata</taxon>
        <taxon>Vertebrata</taxon>
        <taxon>Euteleostomi</taxon>
        <taxon>Actinopterygii</taxon>
        <taxon>Neopterygii</taxon>
        <taxon>Teleostei</taxon>
        <taxon>Neoteleostei</taxon>
        <taxon>Acanthomorphata</taxon>
        <taxon>Gobiaria</taxon>
        <taxon>Kurtiformes</taxon>
        <taxon>Apogonoidei</taxon>
        <taxon>Apogonidae</taxon>
        <taxon>Apogoninae</taxon>
        <taxon>Sphaeramia</taxon>
    </lineage>
</organism>
<dbReference type="Proteomes" id="UP000472271">
    <property type="component" value="Chromosome 14"/>
</dbReference>
<keyword evidence="6 10" id="KW-0313">Glucose metabolism</keyword>
<evidence type="ECO:0000313" key="12">
    <source>
        <dbReference type="Ensembl" id="ENSSORP00005028657.1"/>
    </source>
</evidence>
<evidence type="ECO:0000256" key="1">
    <source>
        <dbReference type="ARBA" id="ARBA00002985"/>
    </source>
</evidence>
<keyword evidence="13" id="KW-1185">Reference proteome</keyword>
<dbReference type="InterPro" id="IPR016179">
    <property type="entry name" value="Insulin-like"/>
</dbReference>
<keyword evidence="5 10" id="KW-0964">Secreted</keyword>
<dbReference type="InterPro" id="IPR004825">
    <property type="entry name" value="Insulin"/>
</dbReference>
<evidence type="ECO:0000256" key="10">
    <source>
        <dbReference type="RuleBase" id="RU000406"/>
    </source>
</evidence>
<evidence type="ECO:0000313" key="13">
    <source>
        <dbReference type="Proteomes" id="UP000472271"/>
    </source>
</evidence>
<dbReference type="GO" id="GO:0005615">
    <property type="term" value="C:extracellular space"/>
    <property type="evidence" value="ECO:0007669"/>
    <property type="project" value="TreeGrafter"/>
</dbReference>
<dbReference type="Ensembl" id="ENSSORT00005029470.1">
    <property type="protein sequence ID" value="ENSSORP00005028657.1"/>
    <property type="gene ID" value="ENSSORG00005013706.1"/>
</dbReference>
<dbReference type="InterPro" id="IPR036438">
    <property type="entry name" value="Insulin-like_sf"/>
</dbReference>
<dbReference type="PANTHER" id="PTHR11454">
    <property type="entry name" value="INSULIN/INSULIN GROWTH FACTOR"/>
    <property type="match status" value="1"/>
</dbReference>
<dbReference type="GO" id="GO:0006006">
    <property type="term" value="P:glucose metabolic process"/>
    <property type="evidence" value="ECO:0007669"/>
    <property type="project" value="UniProtKB-UniRule"/>
</dbReference>
<dbReference type="Gene3D" id="1.10.100.10">
    <property type="entry name" value="Insulin-like"/>
    <property type="match status" value="1"/>
</dbReference>
<evidence type="ECO:0000256" key="6">
    <source>
        <dbReference type="ARBA" id="ARBA00022526"/>
    </source>
</evidence>
<dbReference type="PRINTS" id="PR00276">
    <property type="entry name" value="INSULINFAMLY"/>
</dbReference>
<keyword evidence="8" id="KW-1015">Disulfide bond</keyword>
<feature type="domain" description="Insulin-like" evidence="11">
    <location>
        <begin position="16"/>
        <end position="64"/>
    </location>
</feature>
<dbReference type="PANTHER" id="PTHR11454:SF9">
    <property type="entry name" value="INSULIN"/>
    <property type="match status" value="1"/>
</dbReference>
<dbReference type="PRINTS" id="PR00277">
    <property type="entry name" value="INSULIN"/>
</dbReference>
<comment type="subunit">
    <text evidence="4 10">Heterodimer of a B chain and an A chain linked by two disulfide bonds.</text>
</comment>
<reference evidence="12" key="1">
    <citation type="submission" date="2019-06" db="EMBL/GenBank/DDBJ databases">
        <authorList>
            <consortium name="Wellcome Sanger Institute Data Sharing"/>
        </authorList>
    </citation>
    <scope>NUCLEOTIDE SEQUENCE [LARGE SCALE GENOMIC DNA]</scope>
</reference>
<keyword evidence="7 10" id="KW-0372">Hormone</keyword>
<dbReference type="SMART" id="SM00078">
    <property type="entry name" value="IlGF"/>
    <property type="match status" value="1"/>
</dbReference>
<dbReference type="GO" id="GO:0005179">
    <property type="term" value="F:hormone activity"/>
    <property type="evidence" value="ECO:0007669"/>
    <property type="project" value="UniProtKB-KW"/>
</dbReference>
<reference evidence="12" key="3">
    <citation type="submission" date="2025-09" db="UniProtKB">
        <authorList>
            <consortium name="Ensembl"/>
        </authorList>
    </citation>
    <scope>IDENTIFICATION</scope>
</reference>
<dbReference type="InterPro" id="IPR022353">
    <property type="entry name" value="Insulin_CS"/>
</dbReference>
<proteinExistence type="inferred from homology"/>
<evidence type="ECO:0000259" key="11">
    <source>
        <dbReference type="SMART" id="SM00078"/>
    </source>
</evidence>
<dbReference type="CDD" id="cd04367">
    <property type="entry name" value="IlGF_insulin_like"/>
    <property type="match status" value="1"/>
</dbReference>
<evidence type="ECO:0000256" key="9">
    <source>
        <dbReference type="ARBA" id="ARBA00023277"/>
    </source>
</evidence>
<dbReference type="InterPro" id="IPR022352">
    <property type="entry name" value="Ins/IGF/rlx"/>
</dbReference>
<evidence type="ECO:0000256" key="5">
    <source>
        <dbReference type="ARBA" id="ARBA00022525"/>
    </source>
</evidence>
<protein>
    <recommendedName>
        <fullName evidence="10">Insulin</fullName>
    </recommendedName>
</protein>
<keyword evidence="9 10" id="KW-0119">Carbohydrate metabolism</keyword>
<accession>A0A673AK04</accession>
<comment type="similarity">
    <text evidence="3 10">Belongs to the insulin family.</text>
</comment>
<evidence type="ECO:0000256" key="8">
    <source>
        <dbReference type="ARBA" id="ARBA00023157"/>
    </source>
</evidence>
<dbReference type="PROSITE" id="PS00262">
    <property type="entry name" value="INSULIN"/>
    <property type="match status" value="1"/>
</dbReference>
<dbReference type="InParanoid" id="A0A673AK04"/>
<comment type="subcellular location">
    <subcellularLocation>
        <location evidence="2 10">Secreted</location>
    </subcellularLocation>
</comment>
<comment type="function">
    <text evidence="1 10">Insulin decreases blood glucose concentration. It increases cell permeability to monosaccharides, amino acids and fatty acids. It accelerates glycolysis, the pentose phosphate cycle, and glycogen synthesis in liver.</text>
</comment>
<evidence type="ECO:0000256" key="4">
    <source>
        <dbReference type="ARBA" id="ARBA00011207"/>
    </source>
</evidence>
<evidence type="ECO:0000256" key="7">
    <source>
        <dbReference type="ARBA" id="ARBA00022702"/>
    </source>
</evidence>
<evidence type="ECO:0000256" key="2">
    <source>
        <dbReference type="ARBA" id="ARBA00004613"/>
    </source>
</evidence>
<dbReference type="AlphaFoldDB" id="A0A673AK04"/>
<dbReference type="Pfam" id="PF00049">
    <property type="entry name" value="Insulin"/>
    <property type="match status" value="1"/>
</dbReference>
<reference evidence="12" key="2">
    <citation type="submission" date="2025-08" db="UniProtKB">
        <authorList>
            <consortium name="Ensembl"/>
        </authorList>
    </citation>
    <scope>IDENTIFICATION</scope>
</reference>
<dbReference type="SUPFAM" id="SSF56994">
    <property type="entry name" value="Insulin-like"/>
    <property type="match status" value="1"/>
</dbReference>
<sequence>MDWNQISATNEEIPLQHLCGSHLVEALNLVCGSKGFYSSTRRDRHIVEQCCHKPCSLAVLEMYCN</sequence>
<evidence type="ECO:0000256" key="3">
    <source>
        <dbReference type="ARBA" id="ARBA00009034"/>
    </source>
</evidence>